<dbReference type="AlphaFoldDB" id="A0A261XX93"/>
<gene>
    <name evidence="1" type="ORF">BZG36_03137</name>
</gene>
<keyword evidence="2" id="KW-1185">Reference proteome</keyword>
<name>A0A261XX93_9FUNG</name>
<comment type="caution">
    <text evidence="1">The sequence shown here is derived from an EMBL/GenBank/DDBJ whole genome shotgun (WGS) entry which is preliminary data.</text>
</comment>
<proteinExistence type="predicted"/>
<evidence type="ECO:0000313" key="1">
    <source>
        <dbReference type="EMBL" id="OZJ02989.1"/>
    </source>
</evidence>
<dbReference type="EMBL" id="MVBO01000112">
    <property type="protein sequence ID" value="OZJ02989.1"/>
    <property type="molecule type" value="Genomic_DNA"/>
</dbReference>
<evidence type="ECO:0000313" key="2">
    <source>
        <dbReference type="Proteomes" id="UP000242875"/>
    </source>
</evidence>
<dbReference type="OrthoDB" id="2362481at2759"/>
<protein>
    <submittedName>
        <fullName evidence="1">Uncharacterized protein</fullName>
    </submittedName>
</protein>
<organism evidence="1 2">
    <name type="scientific">Bifiguratus adelaidae</name>
    <dbReference type="NCBI Taxonomy" id="1938954"/>
    <lineage>
        <taxon>Eukaryota</taxon>
        <taxon>Fungi</taxon>
        <taxon>Fungi incertae sedis</taxon>
        <taxon>Mucoromycota</taxon>
        <taxon>Mucoromycotina</taxon>
        <taxon>Endogonomycetes</taxon>
        <taxon>Endogonales</taxon>
        <taxon>Endogonales incertae sedis</taxon>
        <taxon>Bifiguratus</taxon>
    </lineage>
</organism>
<accession>A0A261XX93</accession>
<sequence length="463" mass="52363">MFAAFHRFDGEHARLLTPTDDTTVGVVFGNGNAVIENITTNTKLRVEDQPDEVILLRPDETPELQRVVVCFYYRQSHTKNPSFDVKAYGLNQSTESTLGSSSARQLPIFLQVGDEIGVTGYRSNSRHRLTASVRANVRTVWGNYKHVAMGLDDGTLMIWTVKSHWDSSLHFEWHHSIIVPDEAQLLSTHVSRTYISLLLQQASTSSEAPLRILSARLFHLASAKICTCFRDKGILTSVNGATSPPYFQSSQSKPQTSKSISEIGTWCSGDCLRLWMSYRVPTQTLSSLKVTASYVKPYILGVIHDRTLRLLYPRSINAYEQDHNLLPNKKCAILDLSRLFSLENHRIREIDDDDLITFSASTDFKQSVDKDDKAISIALWRMSHQHPSSTVFLVNVREPVHWLMSQEMEDNESITQERTFSPKIEQTVFTPSPVVDVQLMWHSTMLMITNQGEILAYAGLNKA</sequence>
<dbReference type="Proteomes" id="UP000242875">
    <property type="component" value="Unassembled WGS sequence"/>
</dbReference>
<reference evidence="1 2" key="1">
    <citation type="journal article" date="2017" name="Mycologia">
        <title>Bifiguratus adelaidae, gen. et sp. nov., a new member of Mucoromycotina in endophytic and soil-dwelling habitats.</title>
        <authorList>
            <person name="Torres-Cruz T.J."/>
            <person name="Billingsley Tobias T.L."/>
            <person name="Almatruk M."/>
            <person name="Hesse C."/>
            <person name="Kuske C.R."/>
            <person name="Desiro A."/>
            <person name="Benucci G.M."/>
            <person name="Bonito G."/>
            <person name="Stajich J.E."/>
            <person name="Dunlap C."/>
            <person name="Arnold A.E."/>
            <person name="Porras-Alfaro A."/>
        </authorList>
    </citation>
    <scope>NUCLEOTIDE SEQUENCE [LARGE SCALE GENOMIC DNA]</scope>
    <source>
        <strain evidence="1 2">AZ0501</strain>
    </source>
</reference>